<accession>A0A9P4GE16</accession>
<feature type="compositionally biased region" description="Basic and acidic residues" evidence="1">
    <location>
        <begin position="158"/>
        <end position="178"/>
    </location>
</feature>
<dbReference type="GeneID" id="63853402"/>
<dbReference type="Proteomes" id="UP000800039">
    <property type="component" value="Unassembled WGS sequence"/>
</dbReference>
<evidence type="ECO:0000313" key="3">
    <source>
        <dbReference type="Proteomes" id="UP000800039"/>
    </source>
</evidence>
<reference evidence="2" key="1">
    <citation type="submission" date="2020-01" db="EMBL/GenBank/DDBJ databases">
        <authorList>
            <consortium name="DOE Joint Genome Institute"/>
            <person name="Haridas S."/>
            <person name="Albert R."/>
            <person name="Binder M."/>
            <person name="Bloem J."/>
            <person name="Labutti K."/>
            <person name="Salamov A."/>
            <person name="Andreopoulos B."/>
            <person name="Baker S.E."/>
            <person name="Barry K."/>
            <person name="Bills G."/>
            <person name="Bluhm B.H."/>
            <person name="Cannon C."/>
            <person name="Castanera R."/>
            <person name="Culley D.E."/>
            <person name="Daum C."/>
            <person name="Ezra D."/>
            <person name="Gonzalez J.B."/>
            <person name="Henrissat B."/>
            <person name="Kuo A."/>
            <person name="Liang C."/>
            <person name="Lipzen A."/>
            <person name="Lutzoni F."/>
            <person name="Magnuson J."/>
            <person name="Mondo S."/>
            <person name="Nolan M."/>
            <person name="Ohm R."/>
            <person name="Pangilinan J."/>
            <person name="Park H.-J."/>
            <person name="Ramirez L."/>
            <person name="Alfaro M."/>
            <person name="Sun H."/>
            <person name="Tritt A."/>
            <person name="Yoshinaga Y."/>
            <person name="Zwiers L.-H."/>
            <person name="Turgeon B.G."/>
            <person name="Goodwin S.B."/>
            <person name="Spatafora J.W."/>
            <person name="Crous P.W."/>
            <person name="Grigoriev I.V."/>
        </authorList>
    </citation>
    <scope>NUCLEOTIDE SEQUENCE</scope>
    <source>
        <strain evidence="2">CBS 394.84</strain>
    </source>
</reference>
<organism evidence="2 3">
    <name type="scientific">Cucurbitaria berberidis CBS 394.84</name>
    <dbReference type="NCBI Taxonomy" id="1168544"/>
    <lineage>
        <taxon>Eukaryota</taxon>
        <taxon>Fungi</taxon>
        <taxon>Dikarya</taxon>
        <taxon>Ascomycota</taxon>
        <taxon>Pezizomycotina</taxon>
        <taxon>Dothideomycetes</taxon>
        <taxon>Pleosporomycetidae</taxon>
        <taxon>Pleosporales</taxon>
        <taxon>Pleosporineae</taxon>
        <taxon>Cucurbitariaceae</taxon>
        <taxon>Cucurbitaria</taxon>
    </lineage>
</organism>
<dbReference type="EMBL" id="ML976617">
    <property type="protein sequence ID" value="KAF1844243.1"/>
    <property type="molecule type" value="Genomic_DNA"/>
</dbReference>
<dbReference type="AlphaFoldDB" id="A0A9P4GE16"/>
<comment type="caution">
    <text evidence="2">The sequence shown here is derived from an EMBL/GenBank/DDBJ whole genome shotgun (WGS) entry which is preliminary data.</text>
</comment>
<protein>
    <submittedName>
        <fullName evidence="2">Uncharacterized protein</fullName>
    </submittedName>
</protein>
<evidence type="ECO:0000256" key="1">
    <source>
        <dbReference type="SAM" id="MobiDB-lite"/>
    </source>
</evidence>
<feature type="region of interest" description="Disordered" evidence="1">
    <location>
        <begin position="147"/>
        <end position="180"/>
    </location>
</feature>
<sequence length="274" mass="30915">MQSTDDQRFTASYTACDPLSCFHDLQCGHRIQVQYSTEHCGLNCLNPRGDKPFVCADCLVAHVRLEMSFEGLDLTNVGDDVEMGNNGASREEQIQKIADTELKKLLAQGRRMSKIAPKFKDPKLQFFHQFLLEEGYEGLENDANVRLPPGTPYKRPGIAKEKSKTSEVWKPRDTAHEEGDADEQVNFTLANFEQDWESVSRGVEQRQVERHQGQPVIDNRLNGLLEQFSETRVGLSVEDDATRASPKGSGPRVVSRLVPIFLSDQPLFELDDTF</sequence>
<dbReference type="RefSeq" id="XP_040786806.1">
    <property type="nucleotide sequence ID" value="XM_040936151.1"/>
</dbReference>
<keyword evidence="3" id="KW-1185">Reference proteome</keyword>
<evidence type="ECO:0000313" key="2">
    <source>
        <dbReference type="EMBL" id="KAF1844243.1"/>
    </source>
</evidence>
<name>A0A9P4GE16_9PLEO</name>
<dbReference type="OrthoDB" id="3764174at2759"/>
<gene>
    <name evidence="2" type="ORF">K460DRAFT_397377</name>
</gene>
<proteinExistence type="predicted"/>